<dbReference type="OrthoDB" id="10038834at2759"/>
<dbReference type="GO" id="GO:0005737">
    <property type="term" value="C:cytoplasm"/>
    <property type="evidence" value="ECO:0007669"/>
    <property type="project" value="TreeGrafter"/>
</dbReference>
<sequence>MTRCGGVYLVTDPLRRRSARALRTARNARGVRPEDVEPAQLAGVSARVRWLPYDLPSEYQSQSIQHSLPHALQEQIRTALQKGLNEMASSGSNSRSGGKGGSVTHMSVDSAPPSIRTSTDSIGRQCASGSFEMSSLERALPREAYAGADLSPSEGVSDKEEEIVHLCGVHLQLNPEGASLLPLVLLGRVAHSRHFTWRDAGGCHAVTLVGERVGGAFVTPKKPYAAKRGWLQMLIPTKVAVEMAERASSLANLADTDSESDTDDEDSAGVKKEKGFAGRPPSAPHSLHWPELNIRLSVMPDHYFY</sequence>
<dbReference type="InterPro" id="IPR038489">
    <property type="entry name" value="SUFU_C_sf"/>
</dbReference>
<evidence type="ECO:0000259" key="2">
    <source>
        <dbReference type="Pfam" id="PF12470"/>
    </source>
</evidence>
<keyword evidence="4" id="KW-1185">Reference proteome</keyword>
<dbReference type="AlphaFoldDB" id="A0A4C1VCS4"/>
<gene>
    <name evidence="3" type="primary">Sufu</name>
    <name evidence="3" type="ORF">EVAR_88013_1</name>
</gene>
<comment type="caution">
    <text evidence="3">The sequence shown here is derived from an EMBL/GenBank/DDBJ whole genome shotgun (WGS) entry which is preliminary data.</text>
</comment>
<dbReference type="Proteomes" id="UP000299102">
    <property type="component" value="Unassembled WGS sequence"/>
</dbReference>
<feature type="region of interest" description="Disordered" evidence="1">
    <location>
        <begin position="86"/>
        <end position="123"/>
    </location>
</feature>
<accession>A0A4C1VCS4</accession>
<name>A0A4C1VCS4_EUMVA</name>
<dbReference type="InterPro" id="IPR024314">
    <property type="entry name" value="SUFU_C"/>
</dbReference>
<feature type="domain" description="Suppressor of fused C-terminal" evidence="2">
    <location>
        <begin position="39"/>
        <end position="252"/>
    </location>
</feature>
<protein>
    <submittedName>
        <fullName evidence="3">Suppressor of fused homolog</fullName>
    </submittedName>
</protein>
<dbReference type="EMBL" id="BGZK01000318">
    <property type="protein sequence ID" value="GBP36433.1"/>
    <property type="molecule type" value="Genomic_DNA"/>
</dbReference>
<reference evidence="3 4" key="1">
    <citation type="journal article" date="2019" name="Commun. Biol.">
        <title>The bagworm genome reveals a unique fibroin gene that provides high tensile strength.</title>
        <authorList>
            <person name="Kono N."/>
            <person name="Nakamura H."/>
            <person name="Ohtoshi R."/>
            <person name="Tomita M."/>
            <person name="Numata K."/>
            <person name="Arakawa K."/>
        </authorList>
    </citation>
    <scope>NUCLEOTIDE SEQUENCE [LARGE SCALE GENOMIC DNA]</scope>
</reference>
<proteinExistence type="predicted"/>
<dbReference type="Pfam" id="PF12470">
    <property type="entry name" value="SUFU_C"/>
    <property type="match status" value="1"/>
</dbReference>
<dbReference type="STRING" id="151549.A0A4C1VCS4"/>
<evidence type="ECO:0000256" key="1">
    <source>
        <dbReference type="SAM" id="MobiDB-lite"/>
    </source>
</evidence>
<organism evidence="3 4">
    <name type="scientific">Eumeta variegata</name>
    <name type="common">Bagworm moth</name>
    <name type="synonym">Eumeta japonica</name>
    <dbReference type="NCBI Taxonomy" id="151549"/>
    <lineage>
        <taxon>Eukaryota</taxon>
        <taxon>Metazoa</taxon>
        <taxon>Ecdysozoa</taxon>
        <taxon>Arthropoda</taxon>
        <taxon>Hexapoda</taxon>
        <taxon>Insecta</taxon>
        <taxon>Pterygota</taxon>
        <taxon>Neoptera</taxon>
        <taxon>Endopterygota</taxon>
        <taxon>Lepidoptera</taxon>
        <taxon>Glossata</taxon>
        <taxon>Ditrysia</taxon>
        <taxon>Tineoidea</taxon>
        <taxon>Psychidae</taxon>
        <taxon>Oiketicinae</taxon>
        <taxon>Eumeta</taxon>
    </lineage>
</organism>
<feature type="region of interest" description="Disordered" evidence="1">
    <location>
        <begin position="252"/>
        <end position="283"/>
    </location>
</feature>
<evidence type="ECO:0000313" key="3">
    <source>
        <dbReference type="EMBL" id="GBP36433.1"/>
    </source>
</evidence>
<dbReference type="PANTHER" id="PTHR10928:SF2">
    <property type="entry name" value="SUPPRESSOR OF FUSED HOMOLOG"/>
    <property type="match status" value="1"/>
</dbReference>
<dbReference type="GO" id="GO:0005634">
    <property type="term" value="C:nucleus"/>
    <property type="evidence" value="ECO:0007669"/>
    <property type="project" value="TreeGrafter"/>
</dbReference>
<dbReference type="PANTHER" id="PTHR10928">
    <property type="entry name" value="SUPPRESSOR OF FUSED"/>
    <property type="match status" value="1"/>
</dbReference>
<dbReference type="Gene3D" id="3.30.1360.230">
    <property type="entry name" value="Sufu, C-terminal domain"/>
    <property type="match status" value="1"/>
</dbReference>
<dbReference type="InterPro" id="IPR007768">
    <property type="entry name" value="Suppressor_of_fused"/>
</dbReference>
<feature type="compositionally biased region" description="Acidic residues" evidence="1">
    <location>
        <begin position="256"/>
        <end position="267"/>
    </location>
</feature>
<evidence type="ECO:0000313" key="4">
    <source>
        <dbReference type="Proteomes" id="UP000299102"/>
    </source>
</evidence>